<keyword evidence="2" id="KW-0732">Signal</keyword>
<dbReference type="EMBL" id="AP019782">
    <property type="protein sequence ID" value="BBL71680.1"/>
    <property type="molecule type" value="Genomic_DNA"/>
</dbReference>
<dbReference type="PANTHER" id="PTHR21180">
    <property type="entry name" value="ENDONUCLEASE/EXONUCLEASE/PHOSPHATASE FAMILY DOMAIN-CONTAINING PROTEIN 1"/>
    <property type="match status" value="1"/>
</dbReference>
<dbReference type="GO" id="GO:0015627">
    <property type="term" value="C:type II protein secretion system complex"/>
    <property type="evidence" value="ECO:0007669"/>
    <property type="project" value="TreeGrafter"/>
</dbReference>
<feature type="signal peptide" evidence="2">
    <location>
        <begin position="1"/>
        <end position="22"/>
    </location>
</feature>
<dbReference type="GO" id="GO:0015628">
    <property type="term" value="P:protein secretion by the type II secretion system"/>
    <property type="evidence" value="ECO:0007669"/>
    <property type="project" value="TreeGrafter"/>
</dbReference>
<dbReference type="KEGG" id="moz:MoryE10_22860"/>
<feature type="domain" description="Helix-hairpin-helix DNA-binding motif class 1" evidence="3">
    <location>
        <begin position="34"/>
        <end position="53"/>
    </location>
</feature>
<dbReference type="RefSeq" id="WP_217994974.1">
    <property type="nucleotide sequence ID" value="NZ_AP019782.1"/>
</dbReference>
<evidence type="ECO:0000313" key="5">
    <source>
        <dbReference type="Proteomes" id="UP000824988"/>
    </source>
</evidence>
<dbReference type="PANTHER" id="PTHR21180:SF32">
    <property type="entry name" value="ENDONUCLEASE_EXONUCLEASE_PHOSPHATASE FAMILY DOMAIN-CONTAINING PROTEIN 1"/>
    <property type="match status" value="1"/>
</dbReference>
<evidence type="ECO:0000259" key="3">
    <source>
        <dbReference type="SMART" id="SM00278"/>
    </source>
</evidence>
<dbReference type="Proteomes" id="UP000824988">
    <property type="component" value="Chromosome"/>
</dbReference>
<evidence type="ECO:0000256" key="2">
    <source>
        <dbReference type="SAM" id="SignalP"/>
    </source>
</evidence>
<reference evidence="4" key="1">
    <citation type="submission" date="2019-06" db="EMBL/GenBank/DDBJ databases">
        <title>Complete genome sequence of Methylogaea oryzae strain JCM16910.</title>
        <authorList>
            <person name="Asakawa S."/>
        </authorList>
    </citation>
    <scope>NUCLEOTIDE SEQUENCE</scope>
    <source>
        <strain evidence="4">E10</strain>
    </source>
</reference>
<sequence>MNVLKRCFVVLVLSLLPLWAWAEPLDINTATADDLAAAIDGVGKAKAAAIVKDREANGAFKSVEDLARVKGIGKATIEKNKDKLTVKSAGAAPAAATPASTKAPAETKH</sequence>
<dbReference type="InterPro" id="IPR003583">
    <property type="entry name" value="Hlx-hairpin-Hlx_DNA-bd_motif"/>
</dbReference>
<organism evidence="4 5">
    <name type="scientific">Methylogaea oryzae</name>
    <dbReference type="NCBI Taxonomy" id="1295382"/>
    <lineage>
        <taxon>Bacteria</taxon>
        <taxon>Pseudomonadati</taxon>
        <taxon>Pseudomonadota</taxon>
        <taxon>Gammaproteobacteria</taxon>
        <taxon>Methylococcales</taxon>
        <taxon>Methylococcaceae</taxon>
        <taxon>Methylogaea</taxon>
    </lineage>
</organism>
<keyword evidence="5" id="KW-1185">Reference proteome</keyword>
<dbReference type="InterPro" id="IPR004509">
    <property type="entry name" value="Competence_ComEA_HhH"/>
</dbReference>
<dbReference type="GO" id="GO:0006281">
    <property type="term" value="P:DNA repair"/>
    <property type="evidence" value="ECO:0007669"/>
    <property type="project" value="InterPro"/>
</dbReference>
<feature type="region of interest" description="Disordered" evidence="1">
    <location>
        <begin position="87"/>
        <end position="109"/>
    </location>
</feature>
<feature type="chain" id="PRO_5034134144" description="Helix-hairpin-helix DNA-binding motif class 1 domain-containing protein" evidence="2">
    <location>
        <begin position="23"/>
        <end position="109"/>
    </location>
</feature>
<dbReference type="Pfam" id="PF12836">
    <property type="entry name" value="HHH_3"/>
    <property type="match status" value="1"/>
</dbReference>
<evidence type="ECO:0000256" key="1">
    <source>
        <dbReference type="SAM" id="MobiDB-lite"/>
    </source>
</evidence>
<proteinExistence type="predicted"/>
<gene>
    <name evidence="4" type="ORF">MoryE10_22860</name>
</gene>
<name>A0A8D4VSS5_9GAMM</name>
<dbReference type="AlphaFoldDB" id="A0A8D4VSS5"/>
<dbReference type="NCBIfam" id="TIGR00426">
    <property type="entry name" value="competence protein ComEA helix-hairpin-helix repeat region"/>
    <property type="match status" value="1"/>
</dbReference>
<dbReference type="InterPro" id="IPR051675">
    <property type="entry name" value="Endo/Exo/Phosphatase_dom_1"/>
</dbReference>
<dbReference type="GO" id="GO:0003677">
    <property type="term" value="F:DNA binding"/>
    <property type="evidence" value="ECO:0007669"/>
    <property type="project" value="InterPro"/>
</dbReference>
<protein>
    <recommendedName>
        <fullName evidence="3">Helix-hairpin-helix DNA-binding motif class 1 domain-containing protein</fullName>
    </recommendedName>
</protein>
<accession>A0A8D4VSS5</accession>
<evidence type="ECO:0000313" key="4">
    <source>
        <dbReference type="EMBL" id="BBL71680.1"/>
    </source>
</evidence>
<dbReference type="SMART" id="SM00278">
    <property type="entry name" value="HhH1"/>
    <property type="match status" value="2"/>
</dbReference>
<feature type="domain" description="Helix-hairpin-helix DNA-binding motif class 1" evidence="3">
    <location>
        <begin position="64"/>
        <end position="83"/>
    </location>
</feature>